<dbReference type="InterPro" id="IPR024344">
    <property type="entry name" value="MDMPI_metal-binding"/>
</dbReference>
<comment type="caution">
    <text evidence="3">The sequence shown here is derived from an EMBL/GenBank/DDBJ whole genome shotgun (WGS) entry which is preliminary data.</text>
</comment>
<dbReference type="Pfam" id="PF11716">
    <property type="entry name" value="MDMPI_N"/>
    <property type="match status" value="1"/>
</dbReference>
<accession>A0ABY2E0I9</accession>
<dbReference type="GO" id="GO:0016853">
    <property type="term" value="F:isomerase activity"/>
    <property type="evidence" value="ECO:0007669"/>
    <property type="project" value="UniProtKB-KW"/>
</dbReference>
<sequence length="235" mass="25235">MLAEHARSGPDAGVPTCPAWTADKLLAHQAMVHRWAAANVRGEGSRPPITQTRILAEVPDLRGYLREGAEALVSAITGADDDLRAMTFLDDAPPPRRFWARRQAHETTIHAVDALAAALGRVPTAAEAGLPVELAADGIDELLRGFVPRGTKTSPLYGGEMFAFAVRPSDAVANWTVRVGDGPLVTTRGAAGEVDAELTGTAAQLYLGLWNRGAEIVESGEREILRRFADVRVRW</sequence>
<dbReference type="InterPro" id="IPR010872">
    <property type="entry name" value="MDMPI_C-term_domain"/>
</dbReference>
<dbReference type="InterPro" id="IPR017517">
    <property type="entry name" value="Maleyloyr_isom"/>
</dbReference>
<keyword evidence="4" id="KW-1185">Reference proteome</keyword>
<organism evidence="3 4">
    <name type="scientific">Occultella glacieicola</name>
    <dbReference type="NCBI Taxonomy" id="2518684"/>
    <lineage>
        <taxon>Bacteria</taxon>
        <taxon>Bacillati</taxon>
        <taxon>Actinomycetota</taxon>
        <taxon>Actinomycetes</taxon>
        <taxon>Micrococcales</taxon>
        <taxon>Ruaniaceae</taxon>
        <taxon>Occultella</taxon>
    </lineage>
</organism>
<dbReference type="Proteomes" id="UP000504882">
    <property type="component" value="Unassembled WGS sequence"/>
</dbReference>
<dbReference type="EMBL" id="SMNA01000008">
    <property type="protein sequence ID" value="TDE90930.1"/>
    <property type="molecule type" value="Genomic_DNA"/>
</dbReference>
<dbReference type="NCBIfam" id="TIGR03083">
    <property type="entry name" value="maleylpyruvate isomerase family mycothiol-dependent enzyme"/>
    <property type="match status" value="1"/>
</dbReference>
<keyword evidence="3" id="KW-0413">Isomerase</keyword>
<proteinExistence type="predicted"/>
<feature type="domain" description="MDMPI C-terminal" evidence="1">
    <location>
        <begin position="133"/>
        <end position="213"/>
    </location>
</feature>
<evidence type="ECO:0000313" key="3">
    <source>
        <dbReference type="EMBL" id="TDE90930.1"/>
    </source>
</evidence>
<dbReference type="PANTHER" id="PTHR40758:SF1">
    <property type="entry name" value="CONSERVED PROTEIN"/>
    <property type="match status" value="1"/>
</dbReference>
<evidence type="ECO:0000259" key="2">
    <source>
        <dbReference type="Pfam" id="PF11716"/>
    </source>
</evidence>
<dbReference type="PANTHER" id="PTHR40758">
    <property type="entry name" value="CONSERVED PROTEIN"/>
    <property type="match status" value="1"/>
</dbReference>
<dbReference type="SUPFAM" id="SSF109854">
    <property type="entry name" value="DinB/YfiT-like putative metalloenzymes"/>
    <property type="match status" value="1"/>
</dbReference>
<reference evidence="3 4" key="1">
    <citation type="submission" date="2019-03" db="EMBL/GenBank/DDBJ databases">
        <title>Genomic features of bacteria from cold environments.</title>
        <authorList>
            <person name="Shen L."/>
        </authorList>
    </citation>
    <scope>NUCLEOTIDE SEQUENCE [LARGE SCALE GENOMIC DNA]</scope>
    <source>
        <strain evidence="4">T3246-1</strain>
    </source>
</reference>
<feature type="domain" description="Mycothiol-dependent maleylpyruvate isomerase metal-binding" evidence="2">
    <location>
        <begin position="8"/>
        <end position="114"/>
    </location>
</feature>
<name>A0ABY2E0I9_9MICO</name>
<dbReference type="Pfam" id="PF07398">
    <property type="entry name" value="MDMPI_C"/>
    <property type="match status" value="1"/>
</dbReference>
<dbReference type="InterPro" id="IPR034660">
    <property type="entry name" value="DinB/YfiT-like"/>
</dbReference>
<evidence type="ECO:0000259" key="1">
    <source>
        <dbReference type="Pfam" id="PF07398"/>
    </source>
</evidence>
<evidence type="ECO:0000313" key="4">
    <source>
        <dbReference type="Proteomes" id="UP000504882"/>
    </source>
</evidence>
<protein>
    <submittedName>
        <fullName evidence="3">Maleylpyruvate isomerase family mycothiol-dependent enzyme</fullName>
    </submittedName>
</protein>
<gene>
    <name evidence="3" type="ORF">EXU48_17360</name>
</gene>